<dbReference type="InterPro" id="IPR005025">
    <property type="entry name" value="FMN_Rdtase-like_dom"/>
</dbReference>
<gene>
    <name evidence="3" type="ORF">NFRAN_1625</name>
</gene>
<dbReference type="GO" id="GO:0005829">
    <property type="term" value="C:cytosol"/>
    <property type="evidence" value="ECO:0007669"/>
    <property type="project" value="TreeGrafter"/>
</dbReference>
<evidence type="ECO:0000259" key="2">
    <source>
        <dbReference type="Pfam" id="PF03358"/>
    </source>
</evidence>
<dbReference type="EMBL" id="LR216287">
    <property type="protein sequence ID" value="VFJ13947.1"/>
    <property type="molecule type" value="Genomic_DNA"/>
</dbReference>
<keyword evidence="4" id="KW-1185">Reference proteome</keyword>
<dbReference type="GO" id="GO:0010181">
    <property type="term" value="F:FMN binding"/>
    <property type="evidence" value="ECO:0007669"/>
    <property type="project" value="TreeGrafter"/>
</dbReference>
<name>A0A484ID27_9ARCH</name>
<organism evidence="3 4">
    <name type="scientific">Candidatus Nitrosocosmicus franklandianus</name>
    <dbReference type="NCBI Taxonomy" id="1798806"/>
    <lineage>
        <taxon>Archaea</taxon>
        <taxon>Nitrososphaerota</taxon>
        <taxon>Nitrososphaeria</taxon>
        <taxon>Nitrososphaerales</taxon>
        <taxon>Nitrososphaeraceae</taxon>
        <taxon>Candidatus Nitrosocosmicus</taxon>
    </lineage>
</organism>
<dbReference type="RefSeq" id="WP_134484054.1">
    <property type="nucleotide sequence ID" value="NZ_LR216287.1"/>
</dbReference>
<dbReference type="PANTHER" id="PTHR30543:SF21">
    <property type="entry name" value="NAD(P)H-DEPENDENT FMN REDUCTASE LOT6"/>
    <property type="match status" value="1"/>
</dbReference>
<feature type="domain" description="NADPH-dependent FMN reductase-like" evidence="2">
    <location>
        <begin position="4"/>
        <end position="147"/>
    </location>
</feature>
<evidence type="ECO:0000256" key="1">
    <source>
        <dbReference type="ARBA" id="ARBA00038292"/>
    </source>
</evidence>
<dbReference type="GeneID" id="39420958"/>
<dbReference type="InterPro" id="IPR050712">
    <property type="entry name" value="NAD(P)H-dep_reductase"/>
</dbReference>
<reference evidence="3 4" key="1">
    <citation type="submission" date="2019-02" db="EMBL/GenBank/DDBJ databases">
        <authorList>
            <person name="Lehtovirta-Morley E L."/>
        </authorList>
    </citation>
    <scope>NUCLEOTIDE SEQUENCE [LARGE SCALE GENOMIC DNA]</scope>
    <source>
        <strain evidence="3">NFRAN1</strain>
    </source>
</reference>
<evidence type="ECO:0000313" key="4">
    <source>
        <dbReference type="Proteomes" id="UP000294299"/>
    </source>
</evidence>
<dbReference type="SUPFAM" id="SSF52218">
    <property type="entry name" value="Flavoproteins"/>
    <property type="match status" value="1"/>
</dbReference>
<sequence>MAYIAVFVGSVRRDRKGIAVARWIEKKLQERNHKVYFIDPMELDLPLLDRMYKEMENPSEKLVQLRDKIKNAEGYIPVTPEYNRSTSSALKNTLDYFLEEYYFKPSAIVSYSPGMFAGINAAQQLRLIFAELGSPSIPSSFAIPRVHKVFDEKGNLVDESYDKRISKFLDEFEWYVNALTFQRSKGTPY</sequence>
<dbReference type="PANTHER" id="PTHR30543">
    <property type="entry name" value="CHROMATE REDUCTASE"/>
    <property type="match status" value="1"/>
</dbReference>
<dbReference type="Proteomes" id="UP000294299">
    <property type="component" value="Chromosome NFRAN"/>
</dbReference>
<dbReference type="KEGG" id="nfn:NFRAN_1625"/>
<dbReference type="Gene3D" id="3.40.50.360">
    <property type="match status" value="1"/>
</dbReference>
<dbReference type="Pfam" id="PF03358">
    <property type="entry name" value="FMN_red"/>
    <property type="match status" value="1"/>
</dbReference>
<dbReference type="AlphaFoldDB" id="A0A484ID27"/>
<dbReference type="OrthoDB" id="9059at2157"/>
<proteinExistence type="inferred from homology"/>
<comment type="similarity">
    <text evidence="1">Belongs to the SsuE family. Isf subfamily.</text>
</comment>
<dbReference type="InterPro" id="IPR029039">
    <property type="entry name" value="Flavoprotein-like_sf"/>
</dbReference>
<evidence type="ECO:0000313" key="3">
    <source>
        <dbReference type="EMBL" id="VFJ13947.1"/>
    </source>
</evidence>
<accession>A0A484ID27</accession>
<protein>
    <submittedName>
        <fullName evidence="3">NADPH-dependent FMN reductase</fullName>
    </submittedName>
</protein>
<dbReference type="GO" id="GO:0016491">
    <property type="term" value="F:oxidoreductase activity"/>
    <property type="evidence" value="ECO:0007669"/>
    <property type="project" value="InterPro"/>
</dbReference>